<organism evidence="1 2">
    <name type="scientific">Faecalibacterium prausnitzii SL3/3</name>
    <dbReference type="NCBI Taxonomy" id="657322"/>
    <lineage>
        <taxon>Bacteria</taxon>
        <taxon>Bacillati</taxon>
        <taxon>Bacillota</taxon>
        <taxon>Clostridia</taxon>
        <taxon>Eubacteriales</taxon>
        <taxon>Oscillospiraceae</taxon>
        <taxon>Faecalibacterium</taxon>
    </lineage>
</organism>
<proteinExistence type="predicted"/>
<dbReference type="KEGG" id="fpa:FPR_03440"/>
<reference evidence="1 2" key="2">
    <citation type="submission" date="2010-03" db="EMBL/GenBank/DDBJ databases">
        <authorList>
            <person name="Pajon A."/>
        </authorList>
    </citation>
    <scope>NUCLEOTIDE SEQUENCE [LARGE SCALE GENOMIC DNA]</scope>
    <source>
        <strain evidence="1 2">SL3/3</strain>
    </source>
</reference>
<name>D4K7F7_9FIRM</name>
<sequence length="108" mass="12698">MFIQTNFLGRDREKQLRHVICRAVLWRLVLCPPAGKRKSDNPCRWVIAFLVPCGTGRVNDKKVNEENSKVKTKAHTEPKLPLQREDVSKLRFCWIQHTTLEQKLQEVF</sequence>
<evidence type="ECO:0000313" key="2">
    <source>
        <dbReference type="Proteomes" id="UP000007059"/>
    </source>
</evidence>
<reference evidence="1 2" key="1">
    <citation type="submission" date="2010-03" db="EMBL/GenBank/DDBJ databases">
        <title>The genome sequence of Faecalibacterium prausnitzii SL3/3.</title>
        <authorList>
            <consortium name="metaHIT consortium -- http://www.metahit.eu/"/>
            <person name="Pajon A."/>
            <person name="Turner K."/>
            <person name="Parkhill J."/>
            <person name="Duncan S."/>
            <person name="Flint H."/>
        </authorList>
    </citation>
    <scope>NUCLEOTIDE SEQUENCE [LARGE SCALE GENOMIC DNA]</scope>
    <source>
        <strain evidence="1 2">SL3/3</strain>
    </source>
</reference>
<gene>
    <name evidence="1" type="ORF">FPR_03440</name>
</gene>
<evidence type="ECO:0000313" key="1">
    <source>
        <dbReference type="EMBL" id="CBL00770.1"/>
    </source>
</evidence>
<dbReference type="EMBL" id="FP929046">
    <property type="protein sequence ID" value="CBL00770.1"/>
    <property type="molecule type" value="Genomic_DNA"/>
</dbReference>
<protein>
    <submittedName>
        <fullName evidence="1">Uncharacterized protein</fullName>
    </submittedName>
</protein>
<dbReference type="Proteomes" id="UP000007059">
    <property type="component" value="Chromosome"/>
</dbReference>
<dbReference type="HOGENOM" id="CLU_2193081_0_0_9"/>
<accession>D4K7F7</accession>
<dbReference type="AlphaFoldDB" id="D4K7F7"/>